<accession>A0A3Q4N569</accession>
<dbReference type="Proteomes" id="UP000261580">
    <property type="component" value="Unassembled WGS sequence"/>
</dbReference>
<protein>
    <submittedName>
        <fullName evidence="1">Uncharacterized protein</fullName>
    </submittedName>
</protein>
<reference evidence="1" key="1">
    <citation type="submission" date="2025-08" db="UniProtKB">
        <authorList>
            <consortium name="Ensembl"/>
        </authorList>
    </citation>
    <scope>IDENTIFICATION</scope>
</reference>
<dbReference type="InterPro" id="IPR036397">
    <property type="entry name" value="RNaseH_sf"/>
</dbReference>
<organism evidence="1 2">
    <name type="scientific">Neolamprologus brichardi</name>
    <name type="common">Fairy cichlid</name>
    <name type="synonym">Lamprologus brichardi</name>
    <dbReference type="NCBI Taxonomy" id="32507"/>
    <lineage>
        <taxon>Eukaryota</taxon>
        <taxon>Metazoa</taxon>
        <taxon>Chordata</taxon>
        <taxon>Craniata</taxon>
        <taxon>Vertebrata</taxon>
        <taxon>Euteleostomi</taxon>
        <taxon>Actinopterygii</taxon>
        <taxon>Neopterygii</taxon>
        <taxon>Teleostei</taxon>
        <taxon>Neoteleostei</taxon>
        <taxon>Acanthomorphata</taxon>
        <taxon>Ovalentaria</taxon>
        <taxon>Cichlomorphae</taxon>
        <taxon>Cichliformes</taxon>
        <taxon>Cichlidae</taxon>
        <taxon>African cichlids</taxon>
        <taxon>Pseudocrenilabrinae</taxon>
        <taxon>Lamprologini</taxon>
        <taxon>Neolamprologus</taxon>
    </lineage>
</organism>
<dbReference type="Bgee" id="ENSNBRG00000020713">
    <property type="expression patterns" value="Expressed in brain and 3 other cell types or tissues"/>
</dbReference>
<keyword evidence="2" id="KW-1185">Reference proteome</keyword>
<dbReference type="OMA" id="SGMMELQ"/>
<dbReference type="AlphaFoldDB" id="A0A3Q4N569"/>
<name>A0A3Q4N569_NEOBR</name>
<evidence type="ECO:0000313" key="2">
    <source>
        <dbReference type="Proteomes" id="UP000261580"/>
    </source>
</evidence>
<proteinExistence type="predicted"/>
<dbReference type="Ensembl" id="ENSNBRT00000027861.1">
    <property type="protein sequence ID" value="ENSNBRP00000027149.1"/>
    <property type="gene ID" value="ENSNBRG00000020713.1"/>
</dbReference>
<evidence type="ECO:0000313" key="1">
    <source>
        <dbReference type="Ensembl" id="ENSNBRP00000027149.1"/>
    </source>
</evidence>
<dbReference type="GeneTree" id="ENSGT01150000287616"/>
<reference evidence="1" key="2">
    <citation type="submission" date="2025-09" db="UniProtKB">
        <authorList>
            <consortium name="Ensembl"/>
        </authorList>
    </citation>
    <scope>IDENTIFICATION</scope>
</reference>
<dbReference type="STRING" id="32507.ENSNBRP00000027149"/>
<dbReference type="GO" id="GO:0003676">
    <property type="term" value="F:nucleic acid binding"/>
    <property type="evidence" value="ECO:0007669"/>
    <property type="project" value="InterPro"/>
</dbReference>
<sequence>MFSTWHSGGGAIMVWGAFSFSGTMELQEVQGHQIAAGYVQMLQRASLMTEGPRLNTRRNVLFAYGLVSH</sequence>
<dbReference type="Gene3D" id="3.30.420.10">
    <property type="entry name" value="Ribonuclease H-like superfamily/Ribonuclease H"/>
    <property type="match status" value="1"/>
</dbReference>